<dbReference type="GO" id="GO:0046872">
    <property type="term" value="F:metal ion binding"/>
    <property type="evidence" value="ECO:0007669"/>
    <property type="project" value="UniProtKB-KW"/>
</dbReference>
<dbReference type="GO" id="GO:0005737">
    <property type="term" value="C:cytoplasm"/>
    <property type="evidence" value="ECO:0007669"/>
    <property type="project" value="UniProtKB-SubCell"/>
</dbReference>
<evidence type="ECO:0000313" key="16">
    <source>
        <dbReference type="Proteomes" id="UP001152799"/>
    </source>
</evidence>
<keyword evidence="8" id="KW-0378">Hydrolase</keyword>
<dbReference type="AlphaFoldDB" id="A0A9N9MIW4"/>
<evidence type="ECO:0000256" key="9">
    <source>
        <dbReference type="ARBA" id="ARBA00022842"/>
    </source>
</evidence>
<evidence type="ECO:0000256" key="1">
    <source>
        <dbReference type="ARBA" id="ARBA00001946"/>
    </source>
</evidence>
<evidence type="ECO:0000256" key="12">
    <source>
        <dbReference type="ARBA" id="ARBA00039357"/>
    </source>
</evidence>
<evidence type="ECO:0000256" key="11">
    <source>
        <dbReference type="ARBA" id="ARBA00037258"/>
    </source>
</evidence>
<keyword evidence="7" id="KW-0479">Metal-binding</keyword>
<comment type="similarity">
    <text evidence="4">Belongs to the HAD-like hydrolase superfamily.</text>
</comment>
<dbReference type="Pfam" id="PF13242">
    <property type="entry name" value="Hydrolase_like"/>
    <property type="match status" value="1"/>
</dbReference>
<dbReference type="PANTHER" id="PTHR19288">
    <property type="entry name" value="4-NITROPHENYLPHOSPHATASE-RELATED"/>
    <property type="match status" value="1"/>
</dbReference>
<comment type="subcellular location">
    <subcellularLocation>
        <location evidence="3">Cytoplasm</location>
    </subcellularLocation>
    <subcellularLocation>
        <location evidence="2">Nucleus</location>
    </subcellularLocation>
</comment>
<evidence type="ECO:0000313" key="15">
    <source>
        <dbReference type="EMBL" id="CAG9763167.1"/>
    </source>
</evidence>
<reference evidence="15" key="1">
    <citation type="submission" date="2022-01" db="EMBL/GenBank/DDBJ databases">
        <authorList>
            <person name="King R."/>
        </authorList>
    </citation>
    <scope>NUCLEOTIDE SEQUENCE</scope>
</reference>
<keyword evidence="6" id="KW-0963">Cytoplasm</keyword>
<dbReference type="GO" id="GO:0016791">
    <property type="term" value="F:phosphatase activity"/>
    <property type="evidence" value="ECO:0007669"/>
    <property type="project" value="InterPro"/>
</dbReference>
<evidence type="ECO:0000256" key="6">
    <source>
        <dbReference type="ARBA" id="ARBA00022490"/>
    </source>
</evidence>
<dbReference type="NCBIfam" id="TIGR01549">
    <property type="entry name" value="HAD-SF-IA-v1"/>
    <property type="match status" value="1"/>
</dbReference>
<accession>A0A9N9MIW4</accession>
<dbReference type="InterPro" id="IPR006439">
    <property type="entry name" value="HAD-SF_hydro_IA"/>
</dbReference>
<dbReference type="InterPro" id="IPR036412">
    <property type="entry name" value="HAD-like_sf"/>
</dbReference>
<evidence type="ECO:0000256" key="13">
    <source>
        <dbReference type="ARBA" id="ARBA00039666"/>
    </source>
</evidence>
<dbReference type="NCBIfam" id="TIGR01458">
    <property type="entry name" value="HAD-SF-IIA-hyp3"/>
    <property type="match status" value="1"/>
</dbReference>
<dbReference type="OrthoDB" id="426235at2759"/>
<keyword evidence="10" id="KW-0539">Nucleus</keyword>
<dbReference type="PANTHER" id="PTHR19288:SF46">
    <property type="entry name" value="HALOACID DEHALOGENASE-LIKE HYDROLASE DOMAIN-CONTAINING PROTEIN 2"/>
    <property type="match status" value="1"/>
</dbReference>
<dbReference type="EMBL" id="OU892289">
    <property type="protein sequence ID" value="CAG9763167.1"/>
    <property type="molecule type" value="Genomic_DNA"/>
</dbReference>
<dbReference type="SUPFAM" id="SSF56784">
    <property type="entry name" value="HAD-like"/>
    <property type="match status" value="1"/>
</dbReference>
<evidence type="ECO:0000256" key="8">
    <source>
        <dbReference type="ARBA" id="ARBA00022801"/>
    </source>
</evidence>
<dbReference type="CDD" id="cd07509">
    <property type="entry name" value="HAD_PPase"/>
    <property type="match status" value="1"/>
</dbReference>
<dbReference type="EC" id="3.6.1.1" evidence="5"/>
<dbReference type="InterPro" id="IPR023214">
    <property type="entry name" value="HAD_sf"/>
</dbReference>
<comment type="function">
    <text evidence="11">Phosphatase that hydrolyzes imidodiphosphate, 3-phosphohistidine and 6-phospholysine. Has broad substrate specificity and can also hydrolyze inorganic diphosphate, but with lower efficiency.</text>
</comment>
<comment type="cofactor">
    <cofactor evidence="1">
        <name>Mg(2+)</name>
        <dbReference type="ChEBI" id="CHEBI:18420"/>
    </cofactor>
</comment>
<dbReference type="Gene3D" id="3.40.50.1000">
    <property type="entry name" value="HAD superfamily/HAD-like"/>
    <property type="match status" value="2"/>
</dbReference>
<evidence type="ECO:0000256" key="4">
    <source>
        <dbReference type="ARBA" id="ARBA00007958"/>
    </source>
</evidence>
<dbReference type="GO" id="GO:0005634">
    <property type="term" value="C:nucleus"/>
    <property type="evidence" value="ECO:0007669"/>
    <property type="project" value="UniProtKB-SubCell"/>
</dbReference>
<evidence type="ECO:0000256" key="2">
    <source>
        <dbReference type="ARBA" id="ARBA00004123"/>
    </source>
</evidence>
<evidence type="ECO:0000256" key="7">
    <source>
        <dbReference type="ARBA" id="ARBA00022723"/>
    </source>
</evidence>
<keyword evidence="16" id="KW-1185">Reference proteome</keyword>
<comment type="catalytic activity">
    <reaction evidence="14">
        <text>diphosphate + H2O = 2 phosphate + H(+)</text>
        <dbReference type="Rhea" id="RHEA:24576"/>
        <dbReference type="ChEBI" id="CHEBI:15377"/>
        <dbReference type="ChEBI" id="CHEBI:15378"/>
        <dbReference type="ChEBI" id="CHEBI:33019"/>
        <dbReference type="ChEBI" id="CHEBI:43474"/>
        <dbReference type="EC" id="3.6.1.1"/>
    </reaction>
</comment>
<proteinExistence type="inferred from homology"/>
<dbReference type="GO" id="GO:0004427">
    <property type="term" value="F:inorganic diphosphate phosphatase activity"/>
    <property type="evidence" value="ECO:0007669"/>
    <property type="project" value="UniProtKB-EC"/>
</dbReference>
<evidence type="ECO:0000256" key="3">
    <source>
        <dbReference type="ARBA" id="ARBA00004496"/>
    </source>
</evidence>
<dbReference type="Pfam" id="PF13344">
    <property type="entry name" value="Hydrolase_6"/>
    <property type="match status" value="1"/>
</dbReference>
<protein>
    <recommendedName>
        <fullName evidence="13">Haloacid dehalogenase-like hydrolase domain-containing protein 2</fullName>
        <ecNumber evidence="5">3.6.1.1</ecNumber>
    </recommendedName>
    <alternativeName>
        <fullName evidence="12">Phospholysine phosphohistidine inorganic pyrophosphate phosphatase</fullName>
    </alternativeName>
</protein>
<gene>
    <name evidence="15" type="ORF">CEUTPL_LOCUS3837</name>
</gene>
<evidence type="ECO:0000256" key="5">
    <source>
        <dbReference type="ARBA" id="ARBA00012146"/>
    </source>
</evidence>
<dbReference type="InterPro" id="IPR006357">
    <property type="entry name" value="HAD-SF_hydro_IIA"/>
</dbReference>
<dbReference type="FunFam" id="3.40.50.1000:FF:000051">
    <property type="entry name" value="Phospholysine phosphohistidine inorganic pyrophosphate phosphatase"/>
    <property type="match status" value="1"/>
</dbReference>
<dbReference type="Proteomes" id="UP001152799">
    <property type="component" value="Chromosome 13"/>
</dbReference>
<dbReference type="InterPro" id="IPR006355">
    <property type="entry name" value="LHPP/HDHD2"/>
</dbReference>
<sequence length="256" mass="27809">MIKAVLIDLSGTLHIENHAIPGAVEALKRLMKQNLKIKFVTNTTKESKNTLHKRLLSLGFDVDKNDILSSLGACRNLIEKNKLKPMLMVAPEALEDFQGLACQPHETPDSVVIGLAPTEFHYDRLNEAFRYLQNGAQLIAIHAGKYYKAPDGLSLGPGCFVKGLEYAAQCSATLVGKPNKLFFQAALDDISPSQAVMIGDDVTDDVKGAIEAGLKGYLVKTGKYRAGDENLISPIKPTGVYPSFVEAVDDIIGKLK</sequence>
<organism evidence="15 16">
    <name type="scientific">Ceutorhynchus assimilis</name>
    <name type="common">cabbage seed weevil</name>
    <dbReference type="NCBI Taxonomy" id="467358"/>
    <lineage>
        <taxon>Eukaryota</taxon>
        <taxon>Metazoa</taxon>
        <taxon>Ecdysozoa</taxon>
        <taxon>Arthropoda</taxon>
        <taxon>Hexapoda</taxon>
        <taxon>Insecta</taxon>
        <taxon>Pterygota</taxon>
        <taxon>Neoptera</taxon>
        <taxon>Endopterygota</taxon>
        <taxon>Coleoptera</taxon>
        <taxon>Polyphaga</taxon>
        <taxon>Cucujiformia</taxon>
        <taxon>Curculionidae</taxon>
        <taxon>Ceutorhynchinae</taxon>
        <taxon>Ceutorhynchus</taxon>
    </lineage>
</organism>
<name>A0A9N9MIW4_9CUCU</name>
<evidence type="ECO:0000256" key="10">
    <source>
        <dbReference type="ARBA" id="ARBA00023242"/>
    </source>
</evidence>
<keyword evidence="9" id="KW-0460">Magnesium</keyword>
<dbReference type="NCBIfam" id="TIGR01460">
    <property type="entry name" value="HAD-SF-IIA"/>
    <property type="match status" value="1"/>
</dbReference>
<evidence type="ECO:0000256" key="14">
    <source>
        <dbReference type="ARBA" id="ARBA00047820"/>
    </source>
</evidence>